<keyword evidence="2" id="KW-0812">Transmembrane</keyword>
<dbReference type="PANTHER" id="PTHR33219:SF14">
    <property type="entry name" value="PROTEIN COFACTOR ASSEMBLY OF COMPLEX C SUBUNIT B CCB3, CHLOROPLASTIC-RELATED"/>
    <property type="match status" value="1"/>
</dbReference>
<feature type="transmembrane region" description="Helical" evidence="2">
    <location>
        <begin position="155"/>
        <end position="177"/>
    </location>
</feature>
<reference evidence="3 4" key="1">
    <citation type="submission" date="2019-08" db="EMBL/GenBank/DDBJ databases">
        <authorList>
            <person name="Guy L."/>
        </authorList>
    </citation>
    <scope>NUCLEOTIDE SEQUENCE [LARGE SCALE GENOMIC DNA]</scope>
    <source>
        <strain evidence="3 4">SGT-108</strain>
    </source>
</reference>
<dbReference type="Pfam" id="PF02325">
    <property type="entry name" value="CCB3_YggT"/>
    <property type="match status" value="2"/>
</dbReference>
<dbReference type="AlphaFoldDB" id="A0A5E4PDB2"/>
<dbReference type="RefSeq" id="WP_148337456.1">
    <property type="nucleotide sequence ID" value="NZ_LR699119.1"/>
</dbReference>
<proteinExistence type="inferred from homology"/>
<feature type="transmembrane region" description="Helical" evidence="2">
    <location>
        <begin position="71"/>
        <end position="102"/>
    </location>
</feature>
<protein>
    <recommendedName>
        <fullName evidence="5">YGGT family protein</fullName>
    </recommendedName>
</protein>
<evidence type="ECO:0000256" key="2">
    <source>
        <dbReference type="SAM" id="Phobius"/>
    </source>
</evidence>
<evidence type="ECO:0000313" key="3">
    <source>
        <dbReference type="EMBL" id="VVC74754.1"/>
    </source>
</evidence>
<evidence type="ECO:0000256" key="1">
    <source>
        <dbReference type="ARBA" id="ARBA00010894"/>
    </source>
</evidence>
<gene>
    <name evidence="3" type="ORF">AQUSIP_00260</name>
</gene>
<comment type="similarity">
    <text evidence="1">Belongs to the YggT family.</text>
</comment>
<keyword evidence="2" id="KW-0472">Membrane</keyword>
<dbReference type="PANTHER" id="PTHR33219">
    <property type="entry name" value="YLMG HOMOLOG PROTEIN 2, CHLOROPLASTIC"/>
    <property type="match status" value="1"/>
</dbReference>
<evidence type="ECO:0000313" key="4">
    <source>
        <dbReference type="Proteomes" id="UP000324194"/>
    </source>
</evidence>
<keyword evidence="4" id="KW-1185">Reference proteome</keyword>
<dbReference type="GO" id="GO:0016020">
    <property type="term" value="C:membrane"/>
    <property type="evidence" value="ECO:0007669"/>
    <property type="project" value="InterPro"/>
</dbReference>
<dbReference type="EMBL" id="LR699119">
    <property type="protein sequence ID" value="VVC74754.1"/>
    <property type="molecule type" value="Genomic_DNA"/>
</dbReference>
<organism evidence="3 4">
    <name type="scientific">Aquicella siphonis</name>
    <dbReference type="NCBI Taxonomy" id="254247"/>
    <lineage>
        <taxon>Bacteria</taxon>
        <taxon>Pseudomonadati</taxon>
        <taxon>Pseudomonadota</taxon>
        <taxon>Gammaproteobacteria</taxon>
        <taxon>Legionellales</taxon>
        <taxon>Coxiellaceae</taxon>
        <taxon>Aquicella</taxon>
    </lineage>
</organism>
<dbReference type="InterPro" id="IPR003425">
    <property type="entry name" value="CCB3/YggT"/>
</dbReference>
<accession>A0A5E4PDB2</accession>
<dbReference type="OrthoDB" id="9806665at2"/>
<feature type="transmembrane region" description="Helical" evidence="2">
    <location>
        <begin position="7"/>
        <end position="30"/>
    </location>
</feature>
<keyword evidence="2" id="KW-1133">Transmembrane helix</keyword>
<dbReference type="Proteomes" id="UP000324194">
    <property type="component" value="Chromosome 1"/>
</dbReference>
<sequence>MSGTSLNAMLFLISCVFDFYIIVLFMRLVLAWVNADYNHPITQFVVKLTSFVVKPVKKFLPDFRGFETSTLILIILIEALKYFVITILSFGMPNILGLFILAVGDSLRLMLETLSLALVFQVILSWMQPGSPIYQVLFKFTSPVVRPFQKLIPPIAGIDVSPIPAIILLQLLIIIIVNPMKGTGLGIAIGG</sequence>
<evidence type="ECO:0008006" key="5">
    <source>
        <dbReference type="Google" id="ProtNLM"/>
    </source>
</evidence>
<dbReference type="KEGG" id="asip:AQUSIP_00260"/>
<name>A0A5E4PDB2_9COXI</name>